<evidence type="ECO:0000256" key="1">
    <source>
        <dbReference type="SAM" id="MobiDB-lite"/>
    </source>
</evidence>
<protein>
    <submittedName>
        <fullName evidence="3">Uncharacterized protein</fullName>
    </submittedName>
</protein>
<evidence type="ECO:0000256" key="2">
    <source>
        <dbReference type="SAM" id="Phobius"/>
    </source>
</evidence>
<feature type="transmembrane region" description="Helical" evidence="2">
    <location>
        <begin position="6"/>
        <end position="23"/>
    </location>
</feature>
<organism evidence="3 4">
    <name type="scientific">[Clostridium] polysaccharolyticum</name>
    <dbReference type="NCBI Taxonomy" id="29364"/>
    <lineage>
        <taxon>Bacteria</taxon>
        <taxon>Bacillati</taxon>
        <taxon>Bacillota</taxon>
        <taxon>Clostridia</taxon>
        <taxon>Lachnospirales</taxon>
        <taxon>Lachnospiraceae</taxon>
    </lineage>
</organism>
<evidence type="ECO:0000313" key="4">
    <source>
        <dbReference type="Proteomes" id="UP000199800"/>
    </source>
</evidence>
<name>A0A1H9Y3I5_9FIRM</name>
<dbReference type="STRING" id="29364.SAMN04487772_101109"/>
<reference evidence="3 4" key="1">
    <citation type="submission" date="2016-10" db="EMBL/GenBank/DDBJ databases">
        <authorList>
            <person name="de Groot N.N."/>
        </authorList>
    </citation>
    <scope>NUCLEOTIDE SEQUENCE [LARGE SCALE GENOMIC DNA]</scope>
    <source>
        <strain evidence="3 4">DSM 1801</strain>
    </source>
</reference>
<dbReference type="Proteomes" id="UP000199800">
    <property type="component" value="Unassembled WGS sequence"/>
</dbReference>
<evidence type="ECO:0000313" key="3">
    <source>
        <dbReference type="EMBL" id="SES63283.1"/>
    </source>
</evidence>
<dbReference type="Pfam" id="PF19610">
    <property type="entry name" value="DUF6115"/>
    <property type="match status" value="1"/>
</dbReference>
<proteinExistence type="predicted"/>
<feature type="region of interest" description="Disordered" evidence="1">
    <location>
        <begin position="131"/>
        <end position="192"/>
    </location>
</feature>
<feature type="compositionally biased region" description="Basic and acidic residues" evidence="1">
    <location>
        <begin position="172"/>
        <end position="192"/>
    </location>
</feature>
<keyword evidence="2" id="KW-0812">Transmembrane</keyword>
<dbReference type="AlphaFoldDB" id="A0A1H9Y3I5"/>
<dbReference type="RefSeq" id="WP_092474905.1">
    <property type="nucleotide sequence ID" value="NZ_FOHN01000001.1"/>
</dbReference>
<dbReference type="OrthoDB" id="2086261at2"/>
<dbReference type="Gene3D" id="1.10.10.60">
    <property type="entry name" value="Homeodomain-like"/>
    <property type="match status" value="1"/>
</dbReference>
<dbReference type="EMBL" id="FOHN01000001">
    <property type="protein sequence ID" value="SES63283.1"/>
    <property type="molecule type" value="Genomic_DNA"/>
</dbReference>
<dbReference type="InterPro" id="IPR046118">
    <property type="entry name" value="DUF6115"/>
</dbReference>
<gene>
    <name evidence="3" type="ORF">SAMN04487772_101109</name>
</gene>
<keyword evidence="2" id="KW-0472">Membrane</keyword>
<keyword evidence="2" id="KW-1133">Transmembrane helix</keyword>
<accession>A0A1H9Y3I5</accession>
<sequence length="229" mass="25954">MQGFYIVLIILGIICVILSFMLAERLEGRSSENEFHISEDMFNLFIKKNEESLESALRAHADTIKEDTLEDVKKELNRMANEKIMAVDEFSDSVLEKINQNHSEVIFLYNMLNEKERELKELVADVNKAANKGVAKSESPSENAGGKETKKARKASNREKNNMKPASQGQVEKADKLVLSEEEKKSEADSREEVLRLYQQGLSATEIARQLQMGQGEIKLIIDLYQGAR</sequence>
<keyword evidence="4" id="KW-1185">Reference proteome</keyword>